<keyword evidence="1" id="KW-0812">Transmembrane</keyword>
<keyword evidence="1" id="KW-1133">Transmembrane helix</keyword>
<dbReference type="EMBL" id="X17375">
    <property type="protein sequence ID" value="CAB90358.1"/>
    <property type="molecule type" value="Genomic_DNA"/>
</dbReference>
<geneLocation type="mitochondrion" evidence="2"/>
<protein>
    <submittedName>
        <fullName evidence="2">ORF76</fullName>
    </submittedName>
</protein>
<reference evidence="2" key="3">
    <citation type="journal article" date="2000" name="Gene">
        <title>DNA sequence analysis of the complete mitochondrial genome of the green alga Scenedesmus obliquus: evidence for UAG being a leucine and UCA being a non-sense codon.</title>
        <authorList>
            <person name="Kueck U."/>
            <person name="Jekosch K."/>
            <person name="Holzamer P."/>
        </authorList>
    </citation>
    <scope>NUCLEOTIDE SEQUENCE</scope>
    <source>
        <strain evidence="2">KS3-2</strain>
    </source>
</reference>
<proteinExistence type="predicted"/>
<keyword evidence="2" id="KW-0496">Mitochondrion</keyword>
<dbReference type="GeneID" id="802062"/>
<sequence>MCISFIQIKNFYFLSFIKNFYFLSFIKNFYFLSFIKNFYFLSFIKNLYYNLLFKKCKDYSKDSFFCIFYNIKKSLL</sequence>
<dbReference type="RefSeq" id="NP_057972.1">
    <property type="nucleotide sequence ID" value="NC_002254.1"/>
</dbReference>
<evidence type="ECO:0000313" key="2">
    <source>
        <dbReference type="EMBL" id="CAB90358.1"/>
    </source>
</evidence>
<organism evidence="2">
    <name type="scientific">Tetradesmus obliquus</name>
    <name type="common">Green alga</name>
    <name type="synonym">Acutodesmus obliquus</name>
    <dbReference type="NCBI Taxonomy" id="3088"/>
    <lineage>
        <taxon>Eukaryota</taxon>
        <taxon>Viridiplantae</taxon>
        <taxon>Chlorophyta</taxon>
        <taxon>core chlorophytes</taxon>
        <taxon>Chlorophyceae</taxon>
        <taxon>CS clade</taxon>
        <taxon>Sphaeropleales</taxon>
        <taxon>Scenedesmaceae</taxon>
        <taxon>Tetradesmus</taxon>
    </lineage>
</organism>
<accession>Q9MD35</accession>
<name>Q9MD35_TETOB</name>
<reference evidence="2" key="2">
    <citation type="journal article" date="1991" name="Curr. Genet.">
        <title>The group IIB intron from the green alga Scenedesmus obliquus mitochondrion: molecular characterization of the in vitro splicing products.</title>
        <authorList>
            <person name="Winkler M."/>
            <person name="Kueck U."/>
        </authorList>
    </citation>
    <scope>NUCLEOTIDE SEQUENCE</scope>
    <source>
        <strain evidence="2">KS3-2</strain>
    </source>
</reference>
<gene>
    <name evidence="2" type="primary">orf76</name>
</gene>
<reference evidence="2" key="1">
    <citation type="journal article" date="1990" name="Nucleic Acids Res.">
        <title>A self-splicing group II intron in the mitochondrial large subunit rRNA (LSUrRNA) gene of the eukaryotic alga Scenedesmus obliquus.</title>
        <authorList>
            <person name="Kueck U."/>
            <person name="Godehardt I."/>
            <person name="Schmidt U."/>
        </authorList>
    </citation>
    <scope>NUCLEOTIDE SEQUENCE</scope>
    <source>
        <strain evidence="2">KS3-2</strain>
    </source>
</reference>
<feature type="transmembrane region" description="Helical" evidence="1">
    <location>
        <begin position="20"/>
        <end position="44"/>
    </location>
</feature>
<evidence type="ECO:0000256" key="1">
    <source>
        <dbReference type="SAM" id="Phobius"/>
    </source>
</evidence>
<keyword evidence="1" id="KW-0472">Membrane</keyword>
<dbReference type="AlphaFoldDB" id="Q9MD35"/>